<gene>
    <name evidence="1" type="primary">gpW</name>
    <name evidence="1" type="ORF">ACFQ35_06435</name>
</gene>
<sequence length="74" mass="8311">MTDRTILLARLTEAETALHKLIVGKTTVQLSYQGESLTFTTADEGRLRLYISELRNQLGLGGSSRTRSRRVVFL</sequence>
<name>A0ABW3V2A1_9HYPH</name>
<organism evidence="1 2">
    <name type="scientific">Pseudochrobactrum kiredjianiae</name>
    <dbReference type="NCBI Taxonomy" id="386305"/>
    <lineage>
        <taxon>Bacteria</taxon>
        <taxon>Pseudomonadati</taxon>
        <taxon>Pseudomonadota</taxon>
        <taxon>Alphaproteobacteria</taxon>
        <taxon>Hyphomicrobiales</taxon>
        <taxon>Brucellaceae</taxon>
        <taxon>Pseudochrobactrum</taxon>
    </lineage>
</organism>
<protein>
    <submittedName>
        <fullName evidence="1">GpW family head-tail joining protein</fullName>
    </submittedName>
</protein>
<evidence type="ECO:0000313" key="2">
    <source>
        <dbReference type="Proteomes" id="UP001597263"/>
    </source>
</evidence>
<dbReference type="SUPFAM" id="SSF64210">
    <property type="entry name" value="Head-to-tail joining protein W, gpW"/>
    <property type="match status" value="1"/>
</dbReference>
<evidence type="ECO:0000313" key="1">
    <source>
        <dbReference type="EMBL" id="MFD1226787.1"/>
    </source>
</evidence>
<proteinExistence type="predicted"/>
<dbReference type="Pfam" id="PF02831">
    <property type="entry name" value="gpW"/>
    <property type="match status" value="1"/>
</dbReference>
<comment type="caution">
    <text evidence="1">The sequence shown here is derived from an EMBL/GenBank/DDBJ whole genome shotgun (WGS) entry which is preliminary data.</text>
</comment>
<reference evidence="2" key="1">
    <citation type="journal article" date="2019" name="Int. J. Syst. Evol. Microbiol.">
        <title>The Global Catalogue of Microorganisms (GCM) 10K type strain sequencing project: providing services to taxonomists for standard genome sequencing and annotation.</title>
        <authorList>
            <consortium name="The Broad Institute Genomics Platform"/>
            <consortium name="The Broad Institute Genome Sequencing Center for Infectious Disease"/>
            <person name="Wu L."/>
            <person name="Ma J."/>
        </authorList>
    </citation>
    <scope>NUCLEOTIDE SEQUENCE [LARGE SCALE GENOMIC DNA]</scope>
    <source>
        <strain evidence="2">CCUG 49584</strain>
    </source>
</reference>
<accession>A0ABW3V2A1</accession>
<dbReference type="InterPro" id="IPR036626">
    <property type="entry name" value="GpW_sf"/>
</dbReference>
<dbReference type="Proteomes" id="UP001597263">
    <property type="component" value="Unassembled WGS sequence"/>
</dbReference>
<dbReference type="RefSeq" id="WP_289387477.1">
    <property type="nucleotide sequence ID" value="NZ_JAUCBM010000005.1"/>
</dbReference>
<dbReference type="InterPro" id="IPR004174">
    <property type="entry name" value="GpW"/>
</dbReference>
<dbReference type="Gene3D" id="3.30.1580.10">
    <property type="entry name" value="Head-to-tail joining protein W"/>
    <property type="match status" value="1"/>
</dbReference>
<keyword evidence="2" id="KW-1185">Reference proteome</keyword>
<dbReference type="EMBL" id="JBHTMA010000033">
    <property type="protein sequence ID" value="MFD1226787.1"/>
    <property type="molecule type" value="Genomic_DNA"/>
</dbReference>